<dbReference type="EMBL" id="OIVN01004112">
    <property type="protein sequence ID" value="SPD15526.1"/>
    <property type="molecule type" value="Genomic_DNA"/>
</dbReference>
<gene>
    <name evidence="1" type="ORF">FSB_LOCUS43408</name>
</gene>
<evidence type="ECO:0000313" key="1">
    <source>
        <dbReference type="EMBL" id="SPD15526.1"/>
    </source>
</evidence>
<sequence>MKDTTAVVIDEEIVVLFVEEKKCEHVANNDDDWVVDYPPYCSYKRVIHHVQSRKFWYCEDGQYQLLKDCGNWTYAKASKKKFNAVKAIEKTPQLRVEGNGVAAKRVKFSLSDSAIDKGAICDEEYNDGKPITCDNDEVKDSKGLE</sequence>
<accession>A0A2N9HMY0</accession>
<organism evidence="1">
    <name type="scientific">Fagus sylvatica</name>
    <name type="common">Beechnut</name>
    <dbReference type="NCBI Taxonomy" id="28930"/>
    <lineage>
        <taxon>Eukaryota</taxon>
        <taxon>Viridiplantae</taxon>
        <taxon>Streptophyta</taxon>
        <taxon>Embryophyta</taxon>
        <taxon>Tracheophyta</taxon>
        <taxon>Spermatophyta</taxon>
        <taxon>Magnoliopsida</taxon>
        <taxon>eudicotyledons</taxon>
        <taxon>Gunneridae</taxon>
        <taxon>Pentapetalae</taxon>
        <taxon>rosids</taxon>
        <taxon>fabids</taxon>
        <taxon>Fagales</taxon>
        <taxon>Fagaceae</taxon>
        <taxon>Fagus</taxon>
    </lineage>
</organism>
<dbReference type="AlphaFoldDB" id="A0A2N9HMY0"/>
<protein>
    <submittedName>
        <fullName evidence="1">Uncharacterized protein</fullName>
    </submittedName>
</protein>
<name>A0A2N9HMY0_FAGSY</name>
<proteinExistence type="predicted"/>
<reference evidence="1" key="1">
    <citation type="submission" date="2018-02" db="EMBL/GenBank/DDBJ databases">
        <authorList>
            <person name="Cohen D.B."/>
            <person name="Kent A.D."/>
        </authorList>
    </citation>
    <scope>NUCLEOTIDE SEQUENCE</scope>
</reference>